<comment type="caution">
    <text evidence="1">The sequence shown here is derived from an EMBL/GenBank/DDBJ whole genome shotgun (WGS) entry which is preliminary data.</text>
</comment>
<dbReference type="EMBL" id="WOSY01000007">
    <property type="protein sequence ID" value="NHN88777.1"/>
    <property type="molecule type" value="Genomic_DNA"/>
</dbReference>
<evidence type="ECO:0000313" key="2">
    <source>
        <dbReference type="Proteomes" id="UP000631653"/>
    </source>
</evidence>
<protein>
    <submittedName>
        <fullName evidence="1">Uncharacterized protein</fullName>
    </submittedName>
</protein>
<name>A0ABX0K457_9PROT</name>
<evidence type="ECO:0000313" key="1">
    <source>
        <dbReference type="EMBL" id="NHN88777.1"/>
    </source>
</evidence>
<proteinExistence type="predicted"/>
<dbReference type="Proteomes" id="UP000631653">
    <property type="component" value="Unassembled WGS sequence"/>
</dbReference>
<keyword evidence="2" id="KW-1185">Reference proteome</keyword>
<organism evidence="1 2">
    <name type="scientific">Acetobacter conturbans</name>
    <dbReference type="NCBI Taxonomy" id="1737472"/>
    <lineage>
        <taxon>Bacteria</taxon>
        <taxon>Pseudomonadati</taxon>
        <taxon>Pseudomonadota</taxon>
        <taxon>Alphaproteobacteria</taxon>
        <taxon>Acetobacterales</taxon>
        <taxon>Acetobacteraceae</taxon>
        <taxon>Acetobacter</taxon>
    </lineage>
</organism>
<sequence>MKPLALLTPHDWHKAVGRTRTVTLFGTAGEYHPSGKCPNIADQPKSACLFQQNRCSQRVGKIASGVFSILTTLM</sequence>
<gene>
    <name evidence="1" type="ORF">GOB81_09055</name>
</gene>
<reference evidence="1 2" key="1">
    <citation type="journal article" date="2020" name="Int. J. Syst. Evol. Microbiol.">
        <title>Novel acetic acid bacteria from cider fermentations: Acetobacter conturbans sp. nov. and Acetobacter fallax sp. nov.</title>
        <authorList>
            <person name="Sombolestani A.S."/>
            <person name="Cleenwerck I."/>
            <person name="Cnockaert M."/>
            <person name="Borremans W."/>
            <person name="Wieme A.D."/>
            <person name="De Vuyst L."/>
            <person name="Vandamme P."/>
        </authorList>
    </citation>
    <scope>NUCLEOTIDE SEQUENCE [LARGE SCALE GENOMIC DNA]</scope>
    <source>
        <strain evidence="1 2">LMG 1627</strain>
    </source>
</reference>
<dbReference type="RefSeq" id="WP_173570091.1">
    <property type="nucleotide sequence ID" value="NZ_WOSY01000007.1"/>
</dbReference>
<accession>A0ABX0K457</accession>